<evidence type="ECO:0000256" key="3">
    <source>
        <dbReference type="ARBA" id="ARBA00017228"/>
    </source>
</evidence>
<evidence type="ECO:0000256" key="10">
    <source>
        <dbReference type="RuleBase" id="RU364116"/>
    </source>
</evidence>
<dbReference type="SFLD" id="SFLDF00562">
    <property type="entry name" value="HemN-like__clustered_with_heat"/>
    <property type="match status" value="1"/>
</dbReference>
<comment type="similarity">
    <text evidence="2">Belongs to the anaerobic coproporphyrinogen-III oxidase family. HemW subfamily.</text>
</comment>
<gene>
    <name evidence="12" type="ORF">C4N9_01975</name>
</gene>
<comment type="cofactor">
    <cofactor evidence="1">
        <name>[4Fe-4S] cluster</name>
        <dbReference type="ChEBI" id="CHEBI:49883"/>
    </cofactor>
</comment>
<reference evidence="12 13" key="1">
    <citation type="submission" date="2018-05" db="EMBL/GenBank/DDBJ databases">
        <title>Pararhodobacter marina sp. nov., isolated from deep-sea water of the Indian Ocean.</title>
        <authorList>
            <person name="Lai Q.Sr."/>
            <person name="Liu X."/>
            <person name="Shao Z."/>
        </authorList>
    </citation>
    <scope>NUCLEOTIDE SEQUENCE [LARGE SCALE GENOMIC DNA]</scope>
    <source>
        <strain evidence="12 13">CIC4N-9</strain>
    </source>
</reference>
<dbReference type="InterPro" id="IPR004559">
    <property type="entry name" value="HemW-like"/>
</dbReference>
<accession>A0A2U2CJ92</accession>
<evidence type="ECO:0000256" key="6">
    <source>
        <dbReference type="ARBA" id="ARBA00022723"/>
    </source>
</evidence>
<sequence length="383" mass="42203">MAEDWRNGGFALYVHWPFCAAKCPYCDFNSHVVSRISHDDWRDAYLREIARCARQTQGRVLTSIFFGGGTPSLMEPETVSAVVDAAKSAWHASNSLEITLEANPTSVDFERFEGFARAGVNRLSLGVQALNDADLTRLGRLHSVKEAMKAWDIANSVFPRTSLDLIYARQHQTADDWNAELRTALALKPSHLSLYQLTIEPGTAFGDRHARGRLGGLPSEDLGADLWQITQDQCEAAGLNAYETSNHAVNGLESQHNLVYWRYGDYVGIGPGAHGRVTTPAGRLATVAERQPGKWLSHVDGKGSAETVSPLSADEQADEMLMMGLRLSEGIDMNRYQALKGRPLREEALRDLGELGLIWTEGARMGATETGRPLLNSLLRELI</sequence>
<dbReference type="PANTHER" id="PTHR13932:SF5">
    <property type="entry name" value="RADICAL S-ADENOSYL METHIONINE DOMAIN-CONTAINING PROTEIN 1, MITOCHONDRIAL"/>
    <property type="match status" value="1"/>
</dbReference>
<dbReference type="GO" id="GO:0005737">
    <property type="term" value="C:cytoplasm"/>
    <property type="evidence" value="ECO:0007669"/>
    <property type="project" value="UniProtKB-SubCell"/>
</dbReference>
<dbReference type="SUPFAM" id="SSF102114">
    <property type="entry name" value="Radical SAM enzymes"/>
    <property type="match status" value="1"/>
</dbReference>
<evidence type="ECO:0000259" key="11">
    <source>
        <dbReference type="PROSITE" id="PS51918"/>
    </source>
</evidence>
<dbReference type="SFLD" id="SFLDF00288">
    <property type="entry name" value="HemN-like__clustered_with_nucl"/>
    <property type="match status" value="1"/>
</dbReference>
<evidence type="ECO:0000313" key="12">
    <source>
        <dbReference type="EMBL" id="PWE31960.1"/>
    </source>
</evidence>
<dbReference type="NCBIfam" id="TIGR00539">
    <property type="entry name" value="hemN_rel"/>
    <property type="match status" value="1"/>
</dbReference>
<dbReference type="CDD" id="cd01335">
    <property type="entry name" value="Radical_SAM"/>
    <property type="match status" value="1"/>
</dbReference>
<evidence type="ECO:0000256" key="5">
    <source>
        <dbReference type="ARBA" id="ARBA00022691"/>
    </source>
</evidence>
<evidence type="ECO:0000256" key="2">
    <source>
        <dbReference type="ARBA" id="ARBA00006100"/>
    </source>
</evidence>
<comment type="subcellular location">
    <subcellularLocation>
        <location evidence="10">Cytoplasm</location>
    </subcellularLocation>
</comment>
<keyword evidence="4 10" id="KW-0349">Heme</keyword>
<dbReference type="GO" id="GO:0004109">
    <property type="term" value="F:coproporphyrinogen oxidase activity"/>
    <property type="evidence" value="ECO:0007669"/>
    <property type="project" value="InterPro"/>
</dbReference>
<dbReference type="PANTHER" id="PTHR13932">
    <property type="entry name" value="COPROPORPHYRINIGEN III OXIDASE"/>
    <property type="match status" value="1"/>
</dbReference>
<dbReference type="GO" id="GO:0006779">
    <property type="term" value="P:porphyrin-containing compound biosynthetic process"/>
    <property type="evidence" value="ECO:0007669"/>
    <property type="project" value="InterPro"/>
</dbReference>
<keyword evidence="5 10" id="KW-0949">S-adenosyl-L-methionine</keyword>
<proteinExistence type="inferred from homology"/>
<keyword evidence="6 10" id="KW-0479">Metal-binding</keyword>
<dbReference type="PROSITE" id="PS51918">
    <property type="entry name" value="RADICAL_SAM"/>
    <property type="match status" value="1"/>
</dbReference>
<dbReference type="Proteomes" id="UP000244940">
    <property type="component" value="Unassembled WGS sequence"/>
</dbReference>
<keyword evidence="9 10" id="KW-0143">Chaperone</keyword>
<dbReference type="SFLD" id="SFLDG01065">
    <property type="entry name" value="anaerobic_coproporphyrinogen-I"/>
    <property type="match status" value="1"/>
</dbReference>
<dbReference type="SFLD" id="SFLDS00029">
    <property type="entry name" value="Radical_SAM"/>
    <property type="match status" value="1"/>
</dbReference>
<dbReference type="InterPro" id="IPR006638">
    <property type="entry name" value="Elp3/MiaA/NifB-like_rSAM"/>
</dbReference>
<dbReference type="Pfam" id="PF04055">
    <property type="entry name" value="Radical_SAM"/>
    <property type="match status" value="1"/>
</dbReference>
<dbReference type="SMART" id="SM00729">
    <property type="entry name" value="Elp3"/>
    <property type="match status" value="1"/>
</dbReference>
<dbReference type="EMBL" id="QEYD01000001">
    <property type="protein sequence ID" value="PWE31960.1"/>
    <property type="molecule type" value="Genomic_DNA"/>
</dbReference>
<dbReference type="InterPro" id="IPR010723">
    <property type="entry name" value="HemN_C"/>
</dbReference>
<evidence type="ECO:0000256" key="4">
    <source>
        <dbReference type="ARBA" id="ARBA00022617"/>
    </source>
</evidence>
<comment type="function">
    <text evidence="10">Probably acts as a heme chaperone, transferring heme to an unknown acceptor. Binds one molecule of heme per monomer, possibly covalently. Binds 1 [4Fe-4S] cluster. The cluster is coordinated with 3 cysteines and an exchangeable S-adenosyl-L-methionine.</text>
</comment>
<dbReference type="InterPro" id="IPR034505">
    <property type="entry name" value="Coproporphyrinogen-III_oxidase"/>
</dbReference>
<keyword evidence="10" id="KW-0963">Cytoplasm</keyword>
<name>A0A2U2CJ92_9RHOB</name>
<dbReference type="AlphaFoldDB" id="A0A2U2CJ92"/>
<dbReference type="OrthoDB" id="9808022at2"/>
<organism evidence="12 13">
    <name type="scientific">Pararhodobacter marinus</name>
    <dbReference type="NCBI Taxonomy" id="2184063"/>
    <lineage>
        <taxon>Bacteria</taxon>
        <taxon>Pseudomonadati</taxon>
        <taxon>Pseudomonadota</taxon>
        <taxon>Alphaproteobacteria</taxon>
        <taxon>Rhodobacterales</taxon>
        <taxon>Paracoccaceae</taxon>
        <taxon>Pararhodobacter</taxon>
    </lineage>
</organism>
<evidence type="ECO:0000256" key="9">
    <source>
        <dbReference type="ARBA" id="ARBA00023186"/>
    </source>
</evidence>
<dbReference type="InterPro" id="IPR007197">
    <property type="entry name" value="rSAM"/>
</dbReference>
<evidence type="ECO:0000256" key="7">
    <source>
        <dbReference type="ARBA" id="ARBA00023004"/>
    </source>
</evidence>
<keyword evidence="10" id="KW-0004">4Fe-4S</keyword>
<dbReference type="Gene3D" id="3.20.20.70">
    <property type="entry name" value="Aldolase class I"/>
    <property type="match status" value="1"/>
</dbReference>
<comment type="caution">
    <text evidence="12">The sequence shown here is derived from an EMBL/GenBank/DDBJ whole genome shotgun (WGS) entry which is preliminary data.</text>
</comment>
<keyword evidence="7 10" id="KW-0408">Iron</keyword>
<protein>
    <recommendedName>
        <fullName evidence="3 10">Heme chaperone HemW</fullName>
    </recommendedName>
</protein>
<keyword evidence="8 10" id="KW-0411">Iron-sulfur</keyword>
<dbReference type="InterPro" id="IPR013785">
    <property type="entry name" value="Aldolase_TIM"/>
</dbReference>
<dbReference type="Pfam" id="PF06969">
    <property type="entry name" value="HemN_C"/>
    <property type="match status" value="1"/>
</dbReference>
<evidence type="ECO:0000256" key="1">
    <source>
        <dbReference type="ARBA" id="ARBA00001966"/>
    </source>
</evidence>
<evidence type="ECO:0000313" key="13">
    <source>
        <dbReference type="Proteomes" id="UP000244940"/>
    </source>
</evidence>
<dbReference type="InterPro" id="IPR058240">
    <property type="entry name" value="rSAM_sf"/>
</dbReference>
<keyword evidence="13" id="KW-1185">Reference proteome</keyword>
<dbReference type="GO" id="GO:0051539">
    <property type="term" value="F:4 iron, 4 sulfur cluster binding"/>
    <property type="evidence" value="ECO:0007669"/>
    <property type="project" value="UniProtKB-UniRule"/>
</dbReference>
<evidence type="ECO:0000256" key="8">
    <source>
        <dbReference type="ARBA" id="ARBA00023014"/>
    </source>
</evidence>
<dbReference type="GO" id="GO:0046872">
    <property type="term" value="F:metal ion binding"/>
    <property type="evidence" value="ECO:0007669"/>
    <property type="project" value="UniProtKB-UniRule"/>
</dbReference>
<feature type="domain" description="Radical SAM core" evidence="11">
    <location>
        <begin position="4"/>
        <end position="240"/>
    </location>
</feature>